<dbReference type="Gene3D" id="3.40.50.200">
    <property type="entry name" value="Peptidase S8/S53 domain"/>
    <property type="match status" value="1"/>
</dbReference>
<proteinExistence type="inferred from homology"/>
<sequence length="1542" mass="167736">MNINHRFILRPLAVSVFVAMSATGCAIDDDMNATRHANLIINHADPLAISAKEAHKRAELVKNVYGDAIKHAKEAIKTAQIADAKLANQANDLQNTINNKYHAWLEIEKEAQSLAKQKYQAGLDNDNAKKAELAKLEAQKQAHAKQLFAELEAAKVQANELLEQARIAKENHLNAEQAKAQEEAKKKAEEEAAKRAQEQEEAKKKAEEEAAKRAQEQEEAKKKAEEEAAKRAQEQEEAKKKAEEEAAKRAQEQEEAKKKAEEEAAKRAQEEAKQLAQTNTQIDTAITINKEATNTLNYASNQAKQAKTQADSPDTAQHAKTQAQSALNTAQHAISQAQSAITQAQSALQVANTIGNQDAINRAKHALNDANTTLEQAQQAKQQAEQVITQAQGVIDNHNTQQQNHNTNKINTIIATAKDIHQRTNDIAGKLDGAKQTADTATEQAATLISTQNALTSAEVAQTQAVQAKTQAEQALNDAKKALNDAQAISANNEAISIAQTAVASAEEVLKRTETILAQTKTAVEQVVEQVAVTEARAYVAPTDDDVIKKQQPTYERHANIAQPTAKEGTITGYSNMDNYISNINQTFGNKTEIFYGLSQQQYAKKLHELKSSIDTTGLSVGVIDSGIYPKNPDLDGAKLSDTILVDCPASNHCTNHLPYEQYKPVNSHGSKMAAIIAGNNGMTNATIHAYTDGDKSNEGDEFTAMLQLNKTHGVQIFNNSWGYTPDANESDNQWLNTAIKHTPDGDTKNSTHPQVRAIHELIVNRDALLIHAAGNETKETTYGERLAPELNPIFKKGFLAVSSPREDFAHANYCGQAATWCLAAPSTSYSHNNEGKLEFYKGTSPATARVTGTALLVKGAYPWMKNENLVQTLLSTAQDFDEIKERSATYLSLVPVKESEINDKQPIYETTDDKGNKIILQKAETPWQERNAIDNIGGKNITWQTGWGLLDTVAATQGYGGFYWDGVVLDVSGKDTISVFSNNIKGKYGFTKAGDGKLVLTGDNRYQGETIIQNGILEINGNNASSAINLTGGELTGYGTTGSIKQTGGAVNNEGNLSIHGSYTMNNDSTLKAKFGNLLNVTGKAQVDGTLDLYDEVKQSEPLIKETGSKTTVLRAGELSGNFDNVKSSNALFSIIKTEYSGRVGTDGKTTPNATTKTDVVVSAKRNKLTTMGSESTASIGRRMVEQNIDKVLNTLDVKDDVGTLTAHEMAFATGFANKISMATNKSTLDKFGTPAIINDKYNETLFALDPAFYANNAIHAIEQSSTQATNFAKNMANAPNGVWLKSIYQTYELDLPSSQSERKTRNQSIGVAKTDERVGLGLQLDLGHLELDEQNGSTNHNIKTDLTALTVGMSGTLGNNTKGTLWAKAGVLGSDAKNNTNAKQKYDGQLYAGGVHLGTSYVLSPNTSIKPYIGVSYHQYQHDNANFNDGVVMVKDIDATHWQGTIGVDTHHQISPQWQIQAGLQYDNAFKQDATVTSAYLGTNTDVVFDAWETGKDKIQASLGTSYQIDPKNRLSLDYDYFKSEKSDGDRVQLTLNSRF</sequence>
<feature type="chain" id="PRO_5045585865" evidence="8">
    <location>
        <begin position="27"/>
        <end position="1542"/>
    </location>
</feature>
<evidence type="ECO:0000313" key="11">
    <source>
        <dbReference type="Proteomes" id="UP000594834"/>
    </source>
</evidence>
<dbReference type="CDD" id="cd04848">
    <property type="entry name" value="Peptidases_S8_Autotransporter_serine_protease_like"/>
    <property type="match status" value="1"/>
</dbReference>
<dbReference type="PROSITE" id="PS51892">
    <property type="entry name" value="SUBTILASE"/>
    <property type="match status" value="1"/>
</dbReference>
<dbReference type="InterPro" id="IPR036852">
    <property type="entry name" value="Peptidase_S8/S53_dom_sf"/>
</dbReference>
<evidence type="ECO:0000256" key="2">
    <source>
        <dbReference type="ARBA" id="ARBA00022729"/>
    </source>
</evidence>
<dbReference type="RefSeq" id="WP_197940247.1">
    <property type="nucleotide sequence ID" value="NZ_CP065728.1"/>
</dbReference>
<dbReference type="InterPro" id="IPR000209">
    <property type="entry name" value="Peptidase_S8/S53_dom"/>
</dbReference>
<feature type="coiled-coil region" evidence="6">
    <location>
        <begin position="458"/>
        <end position="492"/>
    </location>
</feature>
<organism evidence="10 11">
    <name type="scientific">Moraxella nonliquefaciens</name>
    <dbReference type="NCBI Taxonomy" id="478"/>
    <lineage>
        <taxon>Bacteria</taxon>
        <taxon>Pseudomonadati</taxon>
        <taxon>Pseudomonadota</taxon>
        <taxon>Gammaproteobacteria</taxon>
        <taxon>Moraxellales</taxon>
        <taxon>Moraxellaceae</taxon>
        <taxon>Moraxella</taxon>
    </lineage>
</organism>
<keyword evidence="3 5" id="KW-0378">Hydrolase</keyword>
<dbReference type="PRINTS" id="PR00723">
    <property type="entry name" value="SUBTILISIN"/>
</dbReference>
<feature type="active site" description="Charge relay system" evidence="5">
    <location>
        <position position="669"/>
    </location>
</feature>
<evidence type="ECO:0000256" key="4">
    <source>
        <dbReference type="ARBA" id="ARBA00022825"/>
    </source>
</evidence>
<name>A0A7T3F0G6_MORNO</name>
<gene>
    <name evidence="10" type="ORF">I6G26_09825</name>
</gene>
<dbReference type="EMBL" id="CP065728">
    <property type="protein sequence ID" value="QPT44339.1"/>
    <property type="molecule type" value="Genomic_DNA"/>
</dbReference>
<dbReference type="InterPro" id="IPR036709">
    <property type="entry name" value="Autotransporte_beta_dom_sf"/>
</dbReference>
<dbReference type="PROSITE" id="PS51208">
    <property type="entry name" value="AUTOTRANSPORTER"/>
    <property type="match status" value="1"/>
</dbReference>
<evidence type="ECO:0000256" key="7">
    <source>
        <dbReference type="SAM" id="MobiDB-lite"/>
    </source>
</evidence>
<accession>A0A7T3F0G6</accession>
<dbReference type="SUPFAM" id="SSF52743">
    <property type="entry name" value="Subtilisin-like"/>
    <property type="match status" value="1"/>
</dbReference>
<protein>
    <submittedName>
        <fullName evidence="10">S8 family serine peptidase</fullName>
    </submittedName>
</protein>
<dbReference type="NCBIfam" id="TIGR02601">
    <property type="entry name" value="autotrns_rpt"/>
    <property type="match status" value="1"/>
</dbReference>
<feature type="region of interest" description="Disordered" evidence="7">
    <location>
        <begin position="175"/>
        <end position="277"/>
    </location>
</feature>
<dbReference type="InterPro" id="IPR015500">
    <property type="entry name" value="Peptidase_S8_subtilisin-rel"/>
</dbReference>
<feature type="active site" description="Charge relay system" evidence="5">
    <location>
        <position position="625"/>
    </location>
</feature>
<evidence type="ECO:0000256" key="8">
    <source>
        <dbReference type="SAM" id="SignalP"/>
    </source>
</evidence>
<dbReference type="InterPro" id="IPR034061">
    <property type="entry name" value="Peptidases_S8_Autotransporter"/>
</dbReference>
<evidence type="ECO:0000256" key="5">
    <source>
        <dbReference type="PROSITE-ProRule" id="PRU01240"/>
    </source>
</evidence>
<comment type="similarity">
    <text evidence="5">Belongs to the peptidase S8 family.</text>
</comment>
<dbReference type="Pfam" id="PF00082">
    <property type="entry name" value="Peptidase_S8"/>
    <property type="match status" value="1"/>
</dbReference>
<keyword evidence="11" id="KW-1185">Reference proteome</keyword>
<feature type="active site" description="Charge relay system" evidence="5">
    <location>
        <position position="845"/>
    </location>
</feature>
<feature type="domain" description="Autotransporter" evidence="9">
    <location>
        <begin position="1277"/>
        <end position="1542"/>
    </location>
</feature>
<keyword evidence="1 5" id="KW-0645">Protease</keyword>
<evidence type="ECO:0000259" key="9">
    <source>
        <dbReference type="PROSITE" id="PS51208"/>
    </source>
</evidence>
<keyword evidence="4 5" id="KW-0720">Serine protease</keyword>
<feature type="signal peptide" evidence="8">
    <location>
        <begin position="1"/>
        <end position="26"/>
    </location>
</feature>
<dbReference type="PROSITE" id="PS51257">
    <property type="entry name" value="PROKAR_LIPOPROTEIN"/>
    <property type="match status" value="1"/>
</dbReference>
<feature type="coiled-coil region" evidence="6">
    <location>
        <begin position="360"/>
        <end position="401"/>
    </location>
</feature>
<dbReference type="SUPFAM" id="SSF103515">
    <property type="entry name" value="Autotransporter"/>
    <property type="match status" value="1"/>
</dbReference>
<dbReference type="Pfam" id="PF03797">
    <property type="entry name" value="Autotransporter"/>
    <property type="match status" value="1"/>
</dbReference>
<evidence type="ECO:0000256" key="6">
    <source>
        <dbReference type="SAM" id="Coils"/>
    </source>
</evidence>
<evidence type="ECO:0000313" key="10">
    <source>
        <dbReference type="EMBL" id="QPT44339.1"/>
    </source>
</evidence>
<dbReference type="Pfam" id="PF12951">
    <property type="entry name" value="PATR"/>
    <property type="match status" value="1"/>
</dbReference>
<reference evidence="10 11" key="1">
    <citation type="submission" date="2020-12" db="EMBL/GenBank/DDBJ databases">
        <title>FDA dAtabase for Regulatory Grade micrObial Sequences (FDA-ARGOS): Supporting development and validation of Infectious Disease Dx tests.</title>
        <authorList>
            <person name="Sproer C."/>
            <person name="Gronow S."/>
            <person name="Severitt S."/>
            <person name="Schroder I."/>
            <person name="Tallon L."/>
            <person name="Sadzewicz L."/>
            <person name="Zhao X."/>
            <person name="Boylan J."/>
            <person name="Ott S."/>
            <person name="Bowen H."/>
            <person name="Vavikolanu K."/>
            <person name="Mehta A."/>
            <person name="Aluvathingal J."/>
            <person name="Nadendla S."/>
            <person name="Lowell S."/>
            <person name="Myers T."/>
            <person name="Yan Y."/>
            <person name="Sichtig H."/>
        </authorList>
    </citation>
    <scope>NUCLEOTIDE SEQUENCE [LARGE SCALE GENOMIC DNA]</scope>
    <source>
        <strain evidence="10 11">FDAARGOS_869</strain>
    </source>
</reference>
<dbReference type="InterPro" id="IPR005546">
    <property type="entry name" value="Autotransporte_beta"/>
</dbReference>
<dbReference type="SMART" id="SM00869">
    <property type="entry name" value="Autotransporter"/>
    <property type="match status" value="1"/>
</dbReference>
<keyword evidence="6" id="KW-0175">Coiled coil</keyword>
<dbReference type="Gene3D" id="2.40.128.130">
    <property type="entry name" value="Autotransporter beta-domain"/>
    <property type="match status" value="1"/>
</dbReference>
<evidence type="ECO:0000256" key="3">
    <source>
        <dbReference type="ARBA" id="ARBA00022801"/>
    </source>
</evidence>
<dbReference type="PANTHER" id="PTHR42264">
    <property type="entry name" value="EPHRIN_REC_LIKE DOMAIN-CONTAINING PROTEIN"/>
    <property type="match status" value="1"/>
</dbReference>
<feature type="compositionally biased region" description="Basic and acidic residues" evidence="7">
    <location>
        <begin position="175"/>
        <end position="273"/>
    </location>
</feature>
<dbReference type="Proteomes" id="UP000594834">
    <property type="component" value="Chromosome"/>
</dbReference>
<keyword evidence="2 8" id="KW-0732">Signal</keyword>
<dbReference type="InterPro" id="IPR013425">
    <property type="entry name" value="Autotrns_rpt"/>
</dbReference>
<evidence type="ECO:0000256" key="1">
    <source>
        <dbReference type="ARBA" id="ARBA00022670"/>
    </source>
</evidence>